<evidence type="ECO:0000313" key="3">
    <source>
        <dbReference type="Proteomes" id="UP000432715"/>
    </source>
</evidence>
<evidence type="ECO:0000313" key="2">
    <source>
        <dbReference type="EMBL" id="KAB3532139.1"/>
    </source>
</evidence>
<sequence>MIILTKQADNDLRVIYEYIAFTLLEPEITATQLDRIEKSILSIDEMPERFKVIEKEPWYSRGLRQMPVDNFIVFYVSKAEDETVTVIRVMYGGRDIDNQLKNINQ</sequence>
<reference evidence="2 3" key="1">
    <citation type="submission" date="2019-10" db="EMBL/GenBank/DDBJ databases">
        <title>Alkaliphilus serpentinus sp. nov. and Alkaliphilus pronyensis sp. nov., two novel anaerobic alkaliphilic species isolated from the serpentinized-hosted hydrothermal field of the Prony Bay (New Caledonia).</title>
        <authorList>
            <person name="Postec A."/>
        </authorList>
    </citation>
    <scope>NUCLEOTIDE SEQUENCE [LARGE SCALE GENOMIC DNA]</scope>
    <source>
        <strain evidence="2 3">LacV</strain>
    </source>
</reference>
<gene>
    <name evidence="2" type="ORF">F8154_12260</name>
</gene>
<comment type="caution">
    <text evidence="2">The sequence shown here is derived from an EMBL/GenBank/DDBJ whole genome shotgun (WGS) entry which is preliminary data.</text>
</comment>
<dbReference type="AlphaFoldDB" id="A0A6I0F629"/>
<protein>
    <submittedName>
        <fullName evidence="2">Type II toxin-antitoxin system RelE/ParE family toxin</fullName>
    </submittedName>
</protein>
<evidence type="ECO:0000256" key="1">
    <source>
        <dbReference type="ARBA" id="ARBA00022649"/>
    </source>
</evidence>
<dbReference type="Pfam" id="PF05016">
    <property type="entry name" value="ParE_toxin"/>
    <property type="match status" value="1"/>
</dbReference>
<accession>A0A6I0F629</accession>
<keyword evidence="1" id="KW-1277">Toxin-antitoxin system</keyword>
<dbReference type="EMBL" id="WBZC01000051">
    <property type="protein sequence ID" value="KAB3532139.1"/>
    <property type="molecule type" value="Genomic_DNA"/>
</dbReference>
<dbReference type="Proteomes" id="UP000432715">
    <property type="component" value="Unassembled WGS sequence"/>
</dbReference>
<keyword evidence="3" id="KW-1185">Reference proteome</keyword>
<name>A0A6I0F629_9FIRM</name>
<proteinExistence type="predicted"/>
<dbReference type="OrthoDB" id="3268478at2"/>
<dbReference type="InterPro" id="IPR007712">
    <property type="entry name" value="RelE/ParE_toxin"/>
</dbReference>
<dbReference type="InterPro" id="IPR035093">
    <property type="entry name" value="RelE/ParE_toxin_dom_sf"/>
</dbReference>
<dbReference type="Gene3D" id="3.30.2310.20">
    <property type="entry name" value="RelE-like"/>
    <property type="match status" value="1"/>
</dbReference>
<organism evidence="2 3">
    <name type="scientific">Alkaliphilus pronyensis</name>
    <dbReference type="NCBI Taxonomy" id="1482732"/>
    <lineage>
        <taxon>Bacteria</taxon>
        <taxon>Bacillati</taxon>
        <taxon>Bacillota</taxon>
        <taxon>Clostridia</taxon>
        <taxon>Peptostreptococcales</taxon>
        <taxon>Natronincolaceae</taxon>
        <taxon>Alkaliphilus</taxon>
    </lineage>
</organism>
<dbReference type="RefSeq" id="WP_151861908.1">
    <property type="nucleotide sequence ID" value="NZ_WBZC01000051.1"/>
</dbReference>